<feature type="domain" description="Ribosomal RNA large subunit methyltransferase K/L-like methyltransferase" evidence="1">
    <location>
        <begin position="10"/>
        <end position="83"/>
    </location>
</feature>
<dbReference type="InterPro" id="IPR000241">
    <property type="entry name" value="RlmKL-like_Mtase"/>
</dbReference>
<organism evidence="2 3">
    <name type="scientific">Staurois parvus</name>
    <dbReference type="NCBI Taxonomy" id="386267"/>
    <lineage>
        <taxon>Eukaryota</taxon>
        <taxon>Metazoa</taxon>
        <taxon>Chordata</taxon>
        <taxon>Craniata</taxon>
        <taxon>Vertebrata</taxon>
        <taxon>Euteleostomi</taxon>
        <taxon>Amphibia</taxon>
        <taxon>Batrachia</taxon>
        <taxon>Anura</taxon>
        <taxon>Neobatrachia</taxon>
        <taxon>Ranoidea</taxon>
        <taxon>Ranidae</taxon>
        <taxon>Staurois</taxon>
    </lineage>
</organism>
<evidence type="ECO:0000313" key="3">
    <source>
        <dbReference type="Proteomes" id="UP001162483"/>
    </source>
</evidence>
<comment type="caution">
    <text evidence="2">The sequence shown here is derived from an EMBL/GenBank/DDBJ whole genome shotgun (WGS) entry which is preliminary data.</text>
</comment>
<dbReference type="InterPro" id="IPR029063">
    <property type="entry name" value="SAM-dependent_MTases_sf"/>
</dbReference>
<dbReference type="EMBL" id="CATNWA010015668">
    <property type="protein sequence ID" value="CAI9585615.1"/>
    <property type="molecule type" value="Genomic_DNA"/>
</dbReference>
<dbReference type="Pfam" id="PF01170">
    <property type="entry name" value="UPF0020"/>
    <property type="match status" value="1"/>
</dbReference>
<dbReference type="Gene3D" id="3.40.50.150">
    <property type="entry name" value="Vaccinia Virus protein VP39"/>
    <property type="match status" value="1"/>
</dbReference>
<sequence length="84" mass="9063">MASLAEIGHVSYMGADISDSQLTHALANMKKAGISDSVALLKGSVLNIPVLSESMDVVISDIPFGKKFKCFKDIKELLPDIIRE</sequence>
<protein>
    <recommendedName>
        <fullName evidence="1">Ribosomal RNA large subunit methyltransferase K/L-like methyltransferase domain-containing protein</fullName>
    </recommendedName>
</protein>
<dbReference type="PANTHER" id="PTHR14911">
    <property type="entry name" value="THUMP DOMAIN-CONTAINING"/>
    <property type="match status" value="1"/>
</dbReference>
<name>A0ABN9ENP3_9NEOB</name>
<feature type="non-terminal residue" evidence="2">
    <location>
        <position position="84"/>
    </location>
</feature>
<accession>A0ABN9ENP3</accession>
<evidence type="ECO:0000259" key="1">
    <source>
        <dbReference type="Pfam" id="PF01170"/>
    </source>
</evidence>
<dbReference type="PANTHER" id="PTHR14911:SF1">
    <property type="entry name" value="THUMP DOMAIN-CONTAINING PROTEIN 2"/>
    <property type="match status" value="1"/>
</dbReference>
<gene>
    <name evidence="2" type="ORF">SPARVUS_LOCUS10251281</name>
</gene>
<proteinExistence type="predicted"/>
<reference evidence="2" key="1">
    <citation type="submission" date="2023-05" db="EMBL/GenBank/DDBJ databases">
        <authorList>
            <person name="Stuckert A."/>
        </authorList>
    </citation>
    <scope>NUCLEOTIDE SEQUENCE</scope>
</reference>
<keyword evidence="3" id="KW-1185">Reference proteome</keyword>
<dbReference type="SUPFAM" id="SSF53335">
    <property type="entry name" value="S-adenosyl-L-methionine-dependent methyltransferases"/>
    <property type="match status" value="1"/>
</dbReference>
<dbReference type="Proteomes" id="UP001162483">
    <property type="component" value="Unassembled WGS sequence"/>
</dbReference>
<evidence type="ECO:0000313" key="2">
    <source>
        <dbReference type="EMBL" id="CAI9585615.1"/>
    </source>
</evidence>